<dbReference type="InterPro" id="IPR043504">
    <property type="entry name" value="Peptidase_S1_PA_chymotrypsin"/>
</dbReference>
<evidence type="ECO:0000259" key="1">
    <source>
        <dbReference type="Pfam" id="PF00089"/>
    </source>
</evidence>
<dbReference type="OrthoDB" id="10388061at2759"/>
<sequence>MIDNSDNTNLYKHLLIEESSDVDDAGAHVCKSGFTTHVVCGEVTETNVESSFKASNGRTYITREMIRTDIINMGGDSGGPVFSYSPIKLPYVSVVGITIAGDESKTDYIPLSVILRITKLSYNLSIIVTPQ</sequence>
<dbReference type="Gene3D" id="2.40.10.10">
    <property type="entry name" value="Trypsin-like serine proteases"/>
    <property type="match status" value="1"/>
</dbReference>
<gene>
    <name evidence="2" type="ORF">F8M41_003769</name>
</gene>
<dbReference type="EMBL" id="WTPW01001335">
    <property type="protein sequence ID" value="KAF0441702.1"/>
    <property type="molecule type" value="Genomic_DNA"/>
</dbReference>
<dbReference type="SUPFAM" id="SSF50494">
    <property type="entry name" value="Trypsin-like serine proteases"/>
    <property type="match status" value="1"/>
</dbReference>
<dbReference type="InterPro" id="IPR009003">
    <property type="entry name" value="Peptidase_S1_PA"/>
</dbReference>
<dbReference type="AlphaFoldDB" id="A0A8H3XD98"/>
<proteinExistence type="predicted"/>
<keyword evidence="3" id="KW-1185">Reference proteome</keyword>
<evidence type="ECO:0000313" key="2">
    <source>
        <dbReference type="EMBL" id="KAF0441702.1"/>
    </source>
</evidence>
<evidence type="ECO:0000313" key="3">
    <source>
        <dbReference type="Proteomes" id="UP000439903"/>
    </source>
</evidence>
<dbReference type="Proteomes" id="UP000439903">
    <property type="component" value="Unassembled WGS sequence"/>
</dbReference>
<dbReference type="GO" id="GO:0004252">
    <property type="term" value="F:serine-type endopeptidase activity"/>
    <property type="evidence" value="ECO:0007669"/>
    <property type="project" value="InterPro"/>
</dbReference>
<comment type="caution">
    <text evidence="2">The sequence shown here is derived from an EMBL/GenBank/DDBJ whole genome shotgun (WGS) entry which is preliminary data.</text>
</comment>
<accession>A0A8H3XD98</accession>
<protein>
    <recommendedName>
        <fullName evidence="1">Peptidase S1 domain-containing protein</fullName>
    </recommendedName>
</protein>
<reference evidence="2 3" key="1">
    <citation type="journal article" date="2019" name="Environ. Microbiol.">
        <title>At the nexus of three kingdoms: the genome of the mycorrhizal fungus Gigaspora margarita provides insights into plant, endobacterial and fungal interactions.</title>
        <authorList>
            <person name="Venice F."/>
            <person name="Ghignone S."/>
            <person name="Salvioli di Fossalunga A."/>
            <person name="Amselem J."/>
            <person name="Novero M."/>
            <person name="Xianan X."/>
            <person name="Sedzielewska Toro K."/>
            <person name="Morin E."/>
            <person name="Lipzen A."/>
            <person name="Grigoriev I.V."/>
            <person name="Henrissat B."/>
            <person name="Martin F.M."/>
            <person name="Bonfante P."/>
        </authorList>
    </citation>
    <scope>NUCLEOTIDE SEQUENCE [LARGE SCALE GENOMIC DNA]</scope>
    <source>
        <strain evidence="2 3">BEG34</strain>
    </source>
</reference>
<organism evidence="2 3">
    <name type="scientific">Gigaspora margarita</name>
    <dbReference type="NCBI Taxonomy" id="4874"/>
    <lineage>
        <taxon>Eukaryota</taxon>
        <taxon>Fungi</taxon>
        <taxon>Fungi incertae sedis</taxon>
        <taxon>Mucoromycota</taxon>
        <taxon>Glomeromycotina</taxon>
        <taxon>Glomeromycetes</taxon>
        <taxon>Diversisporales</taxon>
        <taxon>Gigasporaceae</taxon>
        <taxon>Gigaspora</taxon>
    </lineage>
</organism>
<dbReference type="InterPro" id="IPR001254">
    <property type="entry name" value="Trypsin_dom"/>
</dbReference>
<dbReference type="Pfam" id="PF00089">
    <property type="entry name" value="Trypsin"/>
    <property type="match status" value="1"/>
</dbReference>
<feature type="domain" description="Peptidase S1" evidence="1">
    <location>
        <begin position="19"/>
        <end position="107"/>
    </location>
</feature>
<name>A0A8H3XD98_GIGMA</name>
<dbReference type="GO" id="GO:0006508">
    <property type="term" value="P:proteolysis"/>
    <property type="evidence" value="ECO:0007669"/>
    <property type="project" value="InterPro"/>
</dbReference>